<protein>
    <submittedName>
        <fullName evidence="3">GTPase, G3E family</fullName>
    </submittedName>
</protein>
<dbReference type="Pfam" id="PF07683">
    <property type="entry name" value="CobW_C"/>
    <property type="match status" value="1"/>
</dbReference>
<dbReference type="Proteomes" id="UP000199417">
    <property type="component" value="Unassembled WGS sequence"/>
</dbReference>
<dbReference type="NCBIfam" id="NF047431">
    <property type="entry name" value="hiber_recruit"/>
    <property type="match status" value="1"/>
</dbReference>
<feature type="domain" description="CobW C-terminal" evidence="2">
    <location>
        <begin position="257"/>
        <end position="373"/>
    </location>
</feature>
<sequence>MGDQRTPLVVVAGWSEAVQAAVGSLAGEGTVVVHHDLSQVREGVVRRAVTGADGVTDTQILELAHACVSCTLREDLLPMLRRLHARSSVRRIVLHLDRTLEPEAVCWAVEHVPVVGVVGQIDGPASRDVRVEAVLTCVDAESWFDDATGDDDLADRGLNASPDDERTVAQVVVGQVDYADAVVVSARGADGWQQAKLHAALVRLAPSAPIDWVDDAGEVEAEQLLRRVPPHARRGEGRDAHSPLLRGQPPLAADCGLALVEFAADRPFHPGRLHDAVDLLLDGVVTARGRLWLATQPDHVMWLESAGGGLRVASAGRWLAAMTPQEQERMPTARRAMAALRWDERFGDRDTSVVVLVHAAEPAEVERALRGALVTDDELRREADWARWPDPFGQWHEDPCETVDGAPRDAEYSNTNDTDREARS</sequence>
<evidence type="ECO:0000256" key="1">
    <source>
        <dbReference type="SAM" id="MobiDB-lite"/>
    </source>
</evidence>
<dbReference type="EMBL" id="FNAB01000001">
    <property type="protein sequence ID" value="SDC79664.1"/>
    <property type="molecule type" value="Genomic_DNA"/>
</dbReference>
<feature type="region of interest" description="Disordered" evidence="1">
    <location>
        <begin position="390"/>
        <end position="424"/>
    </location>
</feature>
<gene>
    <name evidence="3" type="ORF">SAMN05444580_101914</name>
</gene>
<dbReference type="AlphaFoldDB" id="A0A1G6PJB2"/>
<evidence type="ECO:0000313" key="4">
    <source>
        <dbReference type="Proteomes" id="UP000199417"/>
    </source>
</evidence>
<dbReference type="Gene3D" id="3.40.50.300">
    <property type="entry name" value="P-loop containing nucleotide triphosphate hydrolases"/>
    <property type="match status" value="1"/>
</dbReference>
<dbReference type="InterPro" id="IPR051927">
    <property type="entry name" value="Zn_Chap_cDPG_Synth"/>
</dbReference>
<dbReference type="PANTHER" id="PTHR43603">
    <property type="entry name" value="COBW DOMAIN-CONTAINING PROTEIN DDB_G0274527"/>
    <property type="match status" value="1"/>
</dbReference>
<name>A0A1G6PJB2_9NOCA</name>
<proteinExistence type="predicted"/>
<dbReference type="STRING" id="168276.SAMN05444580_101914"/>
<evidence type="ECO:0000259" key="2">
    <source>
        <dbReference type="SMART" id="SM00833"/>
    </source>
</evidence>
<accession>A0A1G6PJB2</accession>
<dbReference type="PANTHER" id="PTHR43603:SF1">
    <property type="entry name" value="ZINC-REGULATED GTPASE METALLOPROTEIN ACTIVATOR 1"/>
    <property type="match status" value="1"/>
</dbReference>
<reference evidence="3 4" key="1">
    <citation type="submission" date="2016-10" db="EMBL/GenBank/DDBJ databases">
        <authorList>
            <person name="de Groot N.N."/>
        </authorList>
    </citation>
    <scope>NUCLEOTIDE SEQUENCE [LARGE SCALE GENOMIC DNA]</scope>
    <source>
        <strain evidence="3 4">JCM 11308</strain>
    </source>
</reference>
<keyword evidence="4" id="KW-1185">Reference proteome</keyword>
<feature type="compositionally biased region" description="Basic and acidic residues" evidence="1">
    <location>
        <begin position="406"/>
        <end position="424"/>
    </location>
</feature>
<dbReference type="SMART" id="SM00833">
    <property type="entry name" value="CobW_C"/>
    <property type="match status" value="1"/>
</dbReference>
<evidence type="ECO:0000313" key="3">
    <source>
        <dbReference type="EMBL" id="SDC79664.1"/>
    </source>
</evidence>
<dbReference type="InterPro" id="IPR003495">
    <property type="entry name" value="CobW/HypB/UreG_nucleotide-bd"/>
</dbReference>
<organism evidence="3 4">
    <name type="scientific">Rhodococcus tukisamuensis</name>
    <dbReference type="NCBI Taxonomy" id="168276"/>
    <lineage>
        <taxon>Bacteria</taxon>
        <taxon>Bacillati</taxon>
        <taxon>Actinomycetota</taxon>
        <taxon>Actinomycetes</taxon>
        <taxon>Mycobacteriales</taxon>
        <taxon>Nocardiaceae</taxon>
        <taxon>Rhodococcus</taxon>
    </lineage>
</organism>
<dbReference type="InterPro" id="IPR027417">
    <property type="entry name" value="P-loop_NTPase"/>
</dbReference>
<dbReference type="Pfam" id="PF02492">
    <property type="entry name" value="cobW"/>
    <property type="match status" value="1"/>
</dbReference>
<dbReference type="InterPro" id="IPR011629">
    <property type="entry name" value="CobW-like_C"/>
</dbReference>